<dbReference type="Pfam" id="PF04851">
    <property type="entry name" value="ResIII"/>
    <property type="match status" value="1"/>
</dbReference>
<feature type="compositionally biased region" description="Basic and acidic residues" evidence="7">
    <location>
        <begin position="769"/>
        <end position="780"/>
    </location>
</feature>
<dbReference type="CDD" id="cd18033">
    <property type="entry name" value="DEXDc_FANCM"/>
    <property type="match status" value="1"/>
</dbReference>
<dbReference type="PANTHER" id="PTHR14025">
    <property type="entry name" value="FANCONI ANEMIA GROUP M FANCM FAMILY MEMBER"/>
    <property type="match status" value="1"/>
</dbReference>
<evidence type="ECO:0000256" key="7">
    <source>
        <dbReference type="SAM" id="MobiDB-lite"/>
    </source>
</evidence>
<reference evidence="10" key="1">
    <citation type="submission" date="2025-08" db="UniProtKB">
        <authorList>
            <consortium name="RefSeq"/>
        </authorList>
    </citation>
    <scope>IDENTIFICATION</scope>
</reference>
<dbReference type="InterPro" id="IPR044749">
    <property type="entry name" value="FANCM_DEXDc"/>
</dbReference>
<feature type="region of interest" description="Disordered" evidence="7">
    <location>
        <begin position="1900"/>
        <end position="2049"/>
    </location>
</feature>
<keyword evidence="6" id="KW-0539">Nucleus</keyword>
<dbReference type="PANTHER" id="PTHR14025:SF20">
    <property type="entry name" value="FANCONI ANEMIA GROUP M PROTEIN"/>
    <property type="match status" value="1"/>
</dbReference>
<feature type="compositionally biased region" description="Basic residues" evidence="7">
    <location>
        <begin position="2657"/>
        <end position="2670"/>
    </location>
</feature>
<dbReference type="Gene3D" id="3.40.50.300">
    <property type="entry name" value="P-loop containing nucleotide triphosphate hydrolases"/>
    <property type="match status" value="2"/>
</dbReference>
<dbReference type="InterPro" id="IPR014001">
    <property type="entry name" value="Helicase_ATP-bd"/>
</dbReference>
<feature type="compositionally biased region" description="Polar residues" evidence="7">
    <location>
        <begin position="1400"/>
        <end position="1417"/>
    </location>
</feature>
<evidence type="ECO:0000259" key="8">
    <source>
        <dbReference type="PROSITE" id="PS51192"/>
    </source>
</evidence>
<protein>
    <submittedName>
        <fullName evidence="10">Uncharacterized protein LOC101854274</fullName>
    </submittedName>
</protein>
<keyword evidence="5" id="KW-0067">ATP-binding</keyword>
<feature type="region of interest" description="Disordered" evidence="7">
    <location>
        <begin position="569"/>
        <end position="616"/>
    </location>
</feature>
<keyword evidence="4" id="KW-0347">Helicase</keyword>
<feature type="region of interest" description="Disordered" evidence="7">
    <location>
        <begin position="1238"/>
        <end position="1266"/>
    </location>
</feature>
<feature type="domain" description="Helicase ATP-binding" evidence="8">
    <location>
        <begin position="104"/>
        <end position="272"/>
    </location>
</feature>
<evidence type="ECO:0000256" key="4">
    <source>
        <dbReference type="ARBA" id="ARBA00022806"/>
    </source>
</evidence>
<comment type="subcellular location">
    <subcellularLocation>
        <location evidence="1">Nucleus</location>
    </subcellularLocation>
</comment>
<dbReference type="Gene3D" id="1.20.1320.20">
    <property type="entry name" value="hef helicase domain"/>
    <property type="match status" value="1"/>
</dbReference>
<feature type="compositionally biased region" description="Polar residues" evidence="7">
    <location>
        <begin position="1466"/>
        <end position="1498"/>
    </location>
</feature>
<feature type="region of interest" description="Disordered" evidence="7">
    <location>
        <begin position="2175"/>
        <end position="2245"/>
    </location>
</feature>
<name>A0ABM1VZ26_APLCA</name>
<feature type="compositionally biased region" description="Polar residues" evidence="7">
    <location>
        <begin position="1435"/>
        <end position="1447"/>
    </location>
</feature>
<feature type="compositionally biased region" description="Basic residues" evidence="7">
    <location>
        <begin position="2337"/>
        <end position="2365"/>
    </location>
</feature>
<dbReference type="CDD" id="cd12091">
    <property type="entry name" value="FANCM_ID"/>
    <property type="match status" value="1"/>
</dbReference>
<dbReference type="SUPFAM" id="SSF52540">
    <property type="entry name" value="P-loop containing nucleoside triphosphate hydrolases"/>
    <property type="match status" value="1"/>
</dbReference>
<feature type="compositionally biased region" description="Polar residues" evidence="7">
    <location>
        <begin position="790"/>
        <end position="804"/>
    </location>
</feature>
<dbReference type="GeneID" id="101854274"/>
<dbReference type="InterPro" id="IPR006935">
    <property type="entry name" value="Helicase/UvrB_N"/>
</dbReference>
<feature type="region of interest" description="Disordered" evidence="7">
    <location>
        <begin position="1400"/>
        <end position="1447"/>
    </location>
</feature>
<gene>
    <name evidence="10" type="primary">LOC101854274</name>
</gene>
<dbReference type="Pfam" id="PF16783">
    <property type="entry name" value="FANCM-MHF_bd"/>
    <property type="match status" value="1"/>
</dbReference>
<feature type="compositionally biased region" description="Polar residues" evidence="7">
    <location>
        <begin position="733"/>
        <end position="750"/>
    </location>
</feature>
<organism evidence="9 10">
    <name type="scientific">Aplysia californica</name>
    <name type="common">California sea hare</name>
    <dbReference type="NCBI Taxonomy" id="6500"/>
    <lineage>
        <taxon>Eukaryota</taxon>
        <taxon>Metazoa</taxon>
        <taxon>Spiralia</taxon>
        <taxon>Lophotrochozoa</taxon>
        <taxon>Mollusca</taxon>
        <taxon>Gastropoda</taxon>
        <taxon>Heterobranchia</taxon>
        <taxon>Euthyneura</taxon>
        <taxon>Tectipleura</taxon>
        <taxon>Aplysiida</taxon>
        <taxon>Aplysioidea</taxon>
        <taxon>Aplysiidae</taxon>
        <taxon>Aplysia</taxon>
    </lineage>
</organism>
<evidence type="ECO:0000313" key="10">
    <source>
        <dbReference type="RefSeq" id="XP_035827669.1"/>
    </source>
</evidence>
<dbReference type="InterPro" id="IPR039686">
    <property type="entry name" value="FANCM/Mph1-like_ID"/>
</dbReference>
<dbReference type="InterPro" id="IPR031879">
    <property type="entry name" value="FANCM-MHF-bd"/>
</dbReference>
<feature type="region of interest" description="Disordered" evidence="7">
    <location>
        <begin position="1772"/>
        <end position="1840"/>
    </location>
</feature>
<dbReference type="RefSeq" id="XP_035827669.1">
    <property type="nucleotide sequence ID" value="XM_035971776.1"/>
</dbReference>
<feature type="compositionally biased region" description="Polar residues" evidence="7">
    <location>
        <begin position="2509"/>
        <end position="2529"/>
    </location>
</feature>
<feature type="region of interest" description="Disordered" evidence="7">
    <location>
        <begin position="892"/>
        <end position="915"/>
    </location>
</feature>
<feature type="compositionally biased region" description="Polar residues" evidence="7">
    <location>
        <begin position="1985"/>
        <end position="2014"/>
    </location>
</feature>
<evidence type="ECO:0000256" key="6">
    <source>
        <dbReference type="ARBA" id="ARBA00023242"/>
    </source>
</evidence>
<feature type="region of interest" description="Disordered" evidence="7">
    <location>
        <begin position="1466"/>
        <end position="1584"/>
    </location>
</feature>
<feature type="region of interest" description="Disordered" evidence="7">
    <location>
        <begin position="2600"/>
        <end position="2670"/>
    </location>
</feature>
<feature type="region of interest" description="Disordered" evidence="7">
    <location>
        <begin position="2323"/>
        <end position="2446"/>
    </location>
</feature>
<dbReference type="Proteomes" id="UP000694888">
    <property type="component" value="Unplaced"/>
</dbReference>
<feature type="compositionally biased region" description="Acidic residues" evidence="7">
    <location>
        <begin position="2234"/>
        <end position="2245"/>
    </location>
</feature>
<feature type="compositionally biased region" description="Basic and acidic residues" evidence="7">
    <location>
        <begin position="1796"/>
        <end position="1815"/>
    </location>
</feature>
<feature type="compositionally biased region" description="Low complexity" evidence="7">
    <location>
        <begin position="2015"/>
        <end position="2036"/>
    </location>
</feature>
<evidence type="ECO:0000256" key="3">
    <source>
        <dbReference type="ARBA" id="ARBA00022801"/>
    </source>
</evidence>
<feature type="compositionally biased region" description="Basic residues" evidence="7">
    <location>
        <begin position="831"/>
        <end position="840"/>
    </location>
</feature>
<evidence type="ECO:0000313" key="9">
    <source>
        <dbReference type="Proteomes" id="UP000694888"/>
    </source>
</evidence>
<keyword evidence="3" id="KW-0378">Hydrolase</keyword>
<evidence type="ECO:0000256" key="1">
    <source>
        <dbReference type="ARBA" id="ARBA00004123"/>
    </source>
</evidence>
<dbReference type="PROSITE" id="PS51192">
    <property type="entry name" value="HELICASE_ATP_BIND_1"/>
    <property type="match status" value="1"/>
</dbReference>
<feature type="region of interest" description="Disordered" evidence="7">
    <location>
        <begin position="733"/>
        <end position="844"/>
    </location>
</feature>
<feature type="compositionally biased region" description="Acidic residues" evidence="7">
    <location>
        <begin position="2403"/>
        <end position="2412"/>
    </location>
</feature>
<feature type="compositionally biased region" description="Polar residues" evidence="7">
    <location>
        <begin position="1544"/>
        <end position="1553"/>
    </location>
</feature>
<dbReference type="SMART" id="SM00487">
    <property type="entry name" value="DEXDc"/>
    <property type="match status" value="1"/>
</dbReference>
<accession>A0ABM1VZ26</accession>
<sequence length="2670" mass="295192">MLRSPACSDAGFGEEEDEDILLQAEELSALCYKDKEYTEIVEGIDFDEEMNEEDAANISLGLNGNEGVSAAMSSDDVCPEFDMEAGSLWIYPTNYPVRDYQFNIIQKALYKNTLVVLPTGLGKTFIAAVLMYNMYRWFPQSKVIFMAPTKPLVAQQVNACYNIMGIPKEDTIEMTGTMSPVLRQRAWREKRVIFLTPQVLTNDLSSRSCDAHTVKCLVVDEAHKATGNHAYCQVVRELVKETNKFRILALSATPGSDLKAVQQMMNNLLISHIELRSEDSFDIKPYTHERKIEKVVVPLGQELSAIRLQYIQVMTMVVKRLIQIRVIYNREATKLSKFLILKARDEFRQNPPGRLSKTQAGNIEADFALAISLYHGFDLLQQHGLRSLYNYLLSVISGKKGYGKTRTELQRNADFNAIMEQLRDKFAAPGPGTSAGDAKMVVGHPKMQRLEEVVLDHFKTFHKRGLETRVMIFSQFRDSVQEIADILGQHAPLVKVMPFIGQASAGKATKGYTQKEQLESYNQSLYSKKSIHKAILNGARSLHFYPDNHRLVPAAFLPKCHKMFITVTPSSSGSGQKVKAGQSKSASKQGQNHRKISDVFKKRGRPPASDDGPTVEEWEDIREEFLAGMETAKCLPRSKCVSLGKGSQTTVSGRVQDPEQLDLAEWMAWQNRQQKAHITGHSCASLHLVQDAEFIELQKVLVDEDPYGPEMRQYLNSSDIYLHGEVDGNTSIDGQGSIRSFLAPSTSKSGPVTEIDEDDSPKGSSTEATEGRREFVKERASSLFTECGTGENSEQSCQGTSSSGVLGKGQKVKSKTRGKNIYGTKAVMKVGKGRKGKGKQTKGATYVDGSEELQCVKKKKSSLFQMLESIAPSPGGRQDCDDFEENDVVEVFGDEDDKDKTSHHRKDVSEKEQSLTVGTLNVNDAEAEGADVVLCSPPAVPQKAEKTSSSWETNLSSQMGRCTVLNKDRQKCDIFVPCVPSPPDLDEVQELKELLLDVKSGSDFRNVDLEKMMSEWEVTEGMNCENKERQRLFSSLGKLDCREEEEIPKCSRGDLNISYEAEMLKSVSSFRKKLPVSDLTSAASTFIDSEREIMSLRGKPCDRDGEICMESGDEGSECELSSPSSAAPTSILPVKSVHSGIKKPKVMNENKRKSVTFCEETSVIPISAAEDILKKDSEKFNVETKPACGAVSSELDDDMFEDMSELFHLNFDELDEPLPGTEDENLDELDNVTGAKKGEVNFPELGGLDPKLNKENFGEFDDTDPEVVEDNCDEVEESNFILEEENVDRFDDTDPEVVEENCDEVEESNFKLVEENFDGLDEPMMEEERREDFQSHTSGARRGKLAGLSLRQVVSEPAVQPLETKEGLNVSGCQNADRSHNHSQSFFTFSQALSVLNVSSSEDNPASHSPPLSSAESQAGKVTPSVSPAVGSRALKSQSRYRNDRVSQLLSPSARLLNEDRLSHLQSPNARQTNNARSSCLQSPSGSLFNHDQLSRLQSPRGRLSNHDQLSHPQSPSSRLTKKDRRSHQLSPNARPSDNDRPTYLQSPSTGRSSGERLSHLHVGSPSPESAPEGLEFPNQKGNRLKDVEDVTALSEEDSDSLPHFDLGFDLDDEVIPPTPEKMSSSSLMKSASASYKAKRSFDLSKEVNQSDLALCALSENTSCKQSPVAISGCDPHSSTSDIFDLPRSNSEASSSIKRARTSSVAINDREVGSQKLTSNVETFSLRIATKVSVSINDTKQEKKSYASKFDFSSSFELPTDIPEEWDWEVSSKAKDEKDKENQPFSDSCSSFDFQDEVKEPLQDVNSKTKDHANEHQAASSMSAEKTSEKEFLGSKSCVQETSLSPCLKSPLNKQSDTDKLMPLFSQSAVPKRGGRPSLLDVTVISDEDSLDSFQVMAVPLSKDQPRKLTSSQGLDDSPGWLRKSTKLSLAAEKSCKQSSFQNGDQETKLRQTKLRLGKRKDKSFEESSQHRRKLFARGHDEVSTGESRLNDLSVQAWQSESPEVSNSRQGLSQNTKGSSQNTKTSSQNTKNSFKNADNSRTFGSKSGIESREMEEVCAAEVRRVHGVGSSTPLRHTSVSASSAHLQLTPIKLVPSEDDEADEESMLMPLRRRMRAAVLDFSSDSDVNIHVSPHTSLKGEAVTGSCDKTTLSLKQTHSAVSGKKSSFVLSDIEEDDDDDFEEPYASVNTSKNSSHSKSKAPLRSRQEDCRAKKKKTAKHGFVDVEAQVSGSEASSDEPEDQEDDHYDFSFIDNNTLMTQAQGTDMRAVYLKSVKSPPAGQAGAFKLQYGWKERDDDRDMIFSQAVPEDYGLSEYEEDSFCVASDAGESASLSSPARPKGKRRQKKKDNQRAGKCKKIEGKRRIRMIHSSSSESENEDDRLPMTQEFSARPTKRGKFLNSSTEDNQDEEDFESSDLRKVGLNPGAGASSLDGRTCLSSPKVRSESDGFTQLKGGKMAEVEVAAPEKENRMGTLEDFELFDENTWLDDMEFTDEPRLMGASAGRHGAVSPASDSVQNSKTSVQNSRTSVQNSKTSSKISITLEGNPKTLVSEISTTVVSNFRIVEENSESVSCSVSGSSGAEPFLSLSRDERLRRQKQKQAMFRQKLGARERTDGSIGGKARATNSHVQDGRRGGEPEMEISSAQNLGGNAHSGDMARRVTRLRTAKQHTAK</sequence>
<dbReference type="InterPro" id="IPR027417">
    <property type="entry name" value="P-loop_NTPase"/>
</dbReference>
<keyword evidence="2" id="KW-0547">Nucleotide-binding</keyword>
<evidence type="ECO:0000256" key="2">
    <source>
        <dbReference type="ARBA" id="ARBA00022741"/>
    </source>
</evidence>
<keyword evidence="9" id="KW-1185">Reference proteome</keyword>
<feature type="compositionally biased region" description="Basic and acidic residues" evidence="7">
    <location>
        <begin position="1772"/>
        <end position="1782"/>
    </location>
</feature>
<feature type="compositionally biased region" description="Basic residues" evidence="7">
    <location>
        <begin position="1951"/>
        <end position="1962"/>
    </location>
</feature>
<feature type="region of interest" description="Disordered" evidence="7">
    <location>
        <begin position="2498"/>
        <end position="2529"/>
    </location>
</feature>
<proteinExistence type="predicted"/>
<feature type="region of interest" description="Disordered" evidence="7">
    <location>
        <begin position="1324"/>
        <end position="1379"/>
    </location>
</feature>
<evidence type="ECO:0000256" key="5">
    <source>
        <dbReference type="ARBA" id="ARBA00022840"/>
    </source>
</evidence>